<sequence length="631" mass="70007">MSWSDSGLHRQAFDDACVPTPAASPVAVRKTFGTSWSSEIASLPYSLFNPSPLQLIQEGEHAVAPVATYPLLVFDDVRLSLDSTGGDQLVRYDRNDTSTGSVGTGSDLEESVCTSWTASQDGSETVSTGLYEDGTSPQCALGEDLSQFYRVHLATEDALVLNFEQNVLPLFPADLSFPRHFHENRCFHAAVLTLSASMLKAGRGDGIASMLKAGRGDGVSIGAPSKTGIDTSNWVHYDTAVKDLNEQLKRSGSHGLEQLASAALLLAYHDMEVGTPLGVRNHACGLDAIASRLDFSATVTPGLFKAWRMLRCDRKFLSLATRKTIAMVDAYDINRLPERQITIRELLVGIWKLHGRYSMEATFQAEKGRGDAQDKAGDAPSPSEKAGQWLRSVLNRDCDRHQAQQRDFHEDTLTPDMLQQQCSYFARQLEQWHGELAHQDMPIVKDASDTDFIPNATSSEFLATYQLPSADKALDHILYLLSRMICNYLVSLFHDGARAPVSEGWGRLILGIICGMSLRRQRFTLFRLDMLLLMTVLLSEGTSLATIILDHVIPRVMEGHGSEPGFFTWSYLKRVLRLIVRERIRGRVIRVVIDDSTQDSEQRQAATRHTVVAFGDYNGKDHFRDVYSIDC</sequence>
<proteinExistence type="predicted"/>
<keyword evidence="3" id="KW-1185">Reference proteome</keyword>
<dbReference type="EMBL" id="JAANBB010000002">
    <property type="protein sequence ID" value="KAF7557925.1"/>
    <property type="molecule type" value="Genomic_DNA"/>
</dbReference>
<comment type="caution">
    <text evidence="2">The sequence shown here is derived from an EMBL/GenBank/DDBJ whole genome shotgun (WGS) entry which is preliminary data.</text>
</comment>
<organism evidence="2 3">
    <name type="scientific">Cylindrodendrum hubeiense</name>
    <dbReference type="NCBI Taxonomy" id="595255"/>
    <lineage>
        <taxon>Eukaryota</taxon>
        <taxon>Fungi</taxon>
        <taxon>Dikarya</taxon>
        <taxon>Ascomycota</taxon>
        <taxon>Pezizomycotina</taxon>
        <taxon>Sordariomycetes</taxon>
        <taxon>Hypocreomycetidae</taxon>
        <taxon>Hypocreales</taxon>
        <taxon>Nectriaceae</taxon>
        <taxon>Cylindrodendrum</taxon>
    </lineage>
</organism>
<evidence type="ECO:0000256" key="1">
    <source>
        <dbReference type="SAM" id="MobiDB-lite"/>
    </source>
</evidence>
<protein>
    <submittedName>
        <fullName evidence="2">Uncharacterized protein</fullName>
    </submittedName>
</protein>
<dbReference type="OrthoDB" id="39175at2759"/>
<evidence type="ECO:0000313" key="3">
    <source>
        <dbReference type="Proteomes" id="UP000722485"/>
    </source>
</evidence>
<feature type="region of interest" description="Disordered" evidence="1">
    <location>
        <begin position="364"/>
        <end position="385"/>
    </location>
</feature>
<name>A0A9P5LL82_9HYPO</name>
<reference evidence="2" key="1">
    <citation type="submission" date="2020-03" db="EMBL/GenBank/DDBJ databases">
        <title>Draft Genome Sequence of Cylindrodendrum hubeiense.</title>
        <authorList>
            <person name="Buettner E."/>
            <person name="Kellner H."/>
        </authorList>
    </citation>
    <scope>NUCLEOTIDE SEQUENCE</scope>
    <source>
        <strain evidence="2">IHI 201604</strain>
    </source>
</reference>
<feature type="compositionally biased region" description="Basic and acidic residues" evidence="1">
    <location>
        <begin position="366"/>
        <end position="377"/>
    </location>
</feature>
<accession>A0A9P5LL82</accession>
<dbReference type="AlphaFoldDB" id="A0A9P5LL82"/>
<evidence type="ECO:0000313" key="2">
    <source>
        <dbReference type="EMBL" id="KAF7557925.1"/>
    </source>
</evidence>
<dbReference type="Proteomes" id="UP000722485">
    <property type="component" value="Unassembled WGS sequence"/>
</dbReference>
<gene>
    <name evidence="2" type="ORF">G7Z17_g297</name>
</gene>